<comment type="caution">
    <text evidence="2">The sequence shown here is derived from an EMBL/GenBank/DDBJ whole genome shotgun (WGS) entry which is preliminary data.</text>
</comment>
<keyword evidence="1" id="KW-0472">Membrane</keyword>
<evidence type="ECO:0000256" key="1">
    <source>
        <dbReference type="SAM" id="Phobius"/>
    </source>
</evidence>
<feature type="transmembrane region" description="Helical" evidence="1">
    <location>
        <begin position="15"/>
        <end position="38"/>
    </location>
</feature>
<evidence type="ECO:0000313" key="2">
    <source>
        <dbReference type="EMBL" id="KAF3761714.1"/>
    </source>
</evidence>
<organism evidence="2 3">
    <name type="scientific">Cryphonectria parasitica (strain ATCC 38755 / EP155)</name>
    <dbReference type="NCBI Taxonomy" id="660469"/>
    <lineage>
        <taxon>Eukaryota</taxon>
        <taxon>Fungi</taxon>
        <taxon>Dikarya</taxon>
        <taxon>Ascomycota</taxon>
        <taxon>Pezizomycotina</taxon>
        <taxon>Sordariomycetes</taxon>
        <taxon>Sordariomycetidae</taxon>
        <taxon>Diaporthales</taxon>
        <taxon>Cryphonectriaceae</taxon>
        <taxon>Cryphonectria-Endothia species complex</taxon>
        <taxon>Cryphonectria</taxon>
    </lineage>
</organism>
<proteinExistence type="predicted"/>
<evidence type="ECO:0000313" key="3">
    <source>
        <dbReference type="Proteomes" id="UP000803844"/>
    </source>
</evidence>
<sequence length="74" mass="8967">MSLHLDYQGSIGRHLAGQLCHGLCIYVAFFFFFFFWYYDFVERKRAFDTSDLKRLLFSSSFISRDKFFYILISH</sequence>
<dbReference type="RefSeq" id="XP_040772693.1">
    <property type="nucleotide sequence ID" value="XM_040923783.1"/>
</dbReference>
<accession>A0A9P4XVG5</accession>
<protein>
    <submittedName>
        <fullName evidence="2">Uncharacterized protein</fullName>
    </submittedName>
</protein>
<dbReference type="GeneID" id="63840912"/>
<name>A0A9P4XVG5_CRYP1</name>
<dbReference type="Proteomes" id="UP000803844">
    <property type="component" value="Unassembled WGS sequence"/>
</dbReference>
<gene>
    <name evidence="2" type="ORF">M406DRAFT_358081</name>
</gene>
<keyword evidence="3" id="KW-1185">Reference proteome</keyword>
<reference evidence="2" key="1">
    <citation type="journal article" date="2020" name="Phytopathology">
        <title>Genome sequence of the chestnut blight fungus Cryphonectria parasitica EP155: A fundamental resource for an archetypical invasive plant pathogen.</title>
        <authorList>
            <person name="Crouch J.A."/>
            <person name="Dawe A."/>
            <person name="Aerts A."/>
            <person name="Barry K."/>
            <person name="Churchill A.C.L."/>
            <person name="Grimwood J."/>
            <person name="Hillman B."/>
            <person name="Milgroom M.G."/>
            <person name="Pangilinan J."/>
            <person name="Smith M."/>
            <person name="Salamov A."/>
            <person name="Schmutz J."/>
            <person name="Yadav J."/>
            <person name="Grigoriev I.V."/>
            <person name="Nuss D."/>
        </authorList>
    </citation>
    <scope>NUCLEOTIDE SEQUENCE</scope>
    <source>
        <strain evidence="2">EP155</strain>
    </source>
</reference>
<keyword evidence="1" id="KW-0812">Transmembrane</keyword>
<dbReference type="EMBL" id="MU032351">
    <property type="protein sequence ID" value="KAF3761714.1"/>
    <property type="molecule type" value="Genomic_DNA"/>
</dbReference>
<dbReference type="AlphaFoldDB" id="A0A9P4XVG5"/>
<keyword evidence="1" id="KW-1133">Transmembrane helix</keyword>